<proteinExistence type="predicted"/>
<organism evidence="2 3">
    <name type="scientific">Neohortaea acidophila</name>
    <dbReference type="NCBI Taxonomy" id="245834"/>
    <lineage>
        <taxon>Eukaryota</taxon>
        <taxon>Fungi</taxon>
        <taxon>Dikarya</taxon>
        <taxon>Ascomycota</taxon>
        <taxon>Pezizomycotina</taxon>
        <taxon>Dothideomycetes</taxon>
        <taxon>Dothideomycetidae</taxon>
        <taxon>Mycosphaerellales</taxon>
        <taxon>Teratosphaeriaceae</taxon>
        <taxon>Neohortaea</taxon>
    </lineage>
</organism>
<reference evidence="2" key="1">
    <citation type="journal article" date="2020" name="Stud. Mycol.">
        <title>101 Dothideomycetes genomes: a test case for predicting lifestyles and emergence of pathogens.</title>
        <authorList>
            <person name="Haridas S."/>
            <person name="Albert R."/>
            <person name="Binder M."/>
            <person name="Bloem J."/>
            <person name="Labutti K."/>
            <person name="Salamov A."/>
            <person name="Andreopoulos B."/>
            <person name="Baker S."/>
            <person name="Barry K."/>
            <person name="Bills G."/>
            <person name="Bluhm B."/>
            <person name="Cannon C."/>
            <person name="Castanera R."/>
            <person name="Culley D."/>
            <person name="Daum C."/>
            <person name="Ezra D."/>
            <person name="Gonzalez J."/>
            <person name="Henrissat B."/>
            <person name="Kuo A."/>
            <person name="Liang C."/>
            <person name="Lipzen A."/>
            <person name="Lutzoni F."/>
            <person name="Magnuson J."/>
            <person name="Mondo S."/>
            <person name="Nolan M."/>
            <person name="Ohm R."/>
            <person name="Pangilinan J."/>
            <person name="Park H.-J."/>
            <person name="Ramirez L."/>
            <person name="Alfaro M."/>
            <person name="Sun H."/>
            <person name="Tritt A."/>
            <person name="Yoshinaga Y."/>
            <person name="Zwiers L.-H."/>
            <person name="Turgeon B."/>
            <person name="Goodwin S."/>
            <person name="Spatafora J."/>
            <person name="Crous P."/>
            <person name="Grigoriev I."/>
        </authorList>
    </citation>
    <scope>NUCLEOTIDE SEQUENCE</scope>
    <source>
        <strain evidence="2">CBS 113389</strain>
    </source>
</reference>
<protein>
    <submittedName>
        <fullName evidence="2">Uncharacterized protein</fullName>
    </submittedName>
</protein>
<keyword evidence="1" id="KW-0472">Membrane</keyword>
<dbReference type="EMBL" id="MU001632">
    <property type="protein sequence ID" value="KAF2485928.1"/>
    <property type="molecule type" value="Genomic_DNA"/>
</dbReference>
<dbReference type="RefSeq" id="XP_033592497.1">
    <property type="nucleotide sequence ID" value="XM_033735867.1"/>
</dbReference>
<dbReference type="Proteomes" id="UP000799767">
    <property type="component" value="Unassembled WGS sequence"/>
</dbReference>
<evidence type="ECO:0000313" key="3">
    <source>
        <dbReference type="Proteomes" id="UP000799767"/>
    </source>
</evidence>
<dbReference type="OrthoDB" id="5411041at2759"/>
<dbReference type="AlphaFoldDB" id="A0A6A6Q0C6"/>
<feature type="transmembrane region" description="Helical" evidence="1">
    <location>
        <begin position="22"/>
        <end position="41"/>
    </location>
</feature>
<sequence length="151" mass="17577">MSHPQPPQRQPTVTETEQYVKVLHNTALVALVAGPVLILLPPRKFDFYTFGLCGVTLYSANYLVRERSGRSIWQHVSQRQRREEPLRVASGPSAELARLDQSVQNQREVWKVQREREIKEDVEEGKGFGDMIMDQIWEVWNWGKKKDDDDD</sequence>
<feature type="transmembrane region" description="Helical" evidence="1">
    <location>
        <begin position="47"/>
        <end position="64"/>
    </location>
</feature>
<keyword evidence="1" id="KW-0812">Transmembrane</keyword>
<keyword evidence="3" id="KW-1185">Reference proteome</keyword>
<keyword evidence="1" id="KW-1133">Transmembrane helix</keyword>
<evidence type="ECO:0000313" key="2">
    <source>
        <dbReference type="EMBL" id="KAF2485928.1"/>
    </source>
</evidence>
<gene>
    <name evidence="2" type="ORF">BDY17DRAFT_314950</name>
</gene>
<dbReference type="GeneID" id="54476869"/>
<accession>A0A6A6Q0C6</accession>
<evidence type="ECO:0000256" key="1">
    <source>
        <dbReference type="SAM" id="Phobius"/>
    </source>
</evidence>
<name>A0A6A6Q0C6_9PEZI</name>